<dbReference type="Pfam" id="PF12890">
    <property type="entry name" value="DHOase"/>
    <property type="match status" value="1"/>
</dbReference>
<protein>
    <recommendedName>
        <fullName evidence="2">Dihydroorotase catalytic domain-containing protein</fullName>
    </recommendedName>
</protein>
<feature type="domain" description="Dihydroorotase catalytic" evidence="2">
    <location>
        <begin position="52"/>
        <end position="90"/>
    </location>
</feature>
<evidence type="ECO:0000256" key="1">
    <source>
        <dbReference type="ARBA" id="ARBA00022975"/>
    </source>
</evidence>
<accession>A0A0F9I1X8</accession>
<comment type="caution">
    <text evidence="3">The sequence shown here is derived from an EMBL/GenBank/DDBJ whole genome shotgun (WGS) entry which is preliminary data.</text>
</comment>
<dbReference type="InterPro" id="IPR050138">
    <property type="entry name" value="DHOase/Allantoinase_Hydrolase"/>
</dbReference>
<name>A0A0F9I1X8_9ZZZZ</name>
<sequence>MKICIKNGRVIDPASQLDNRQNIYIQQGKILAMGEPPEGFVADKTIDATGLIVSPGLVDLSVRLREPGQEHTATIRTETTAAAAGGITTV</sequence>
<dbReference type="Gene3D" id="3.20.20.140">
    <property type="entry name" value="Metal-dependent hydrolases"/>
    <property type="match status" value="1"/>
</dbReference>
<feature type="non-terminal residue" evidence="3">
    <location>
        <position position="90"/>
    </location>
</feature>
<dbReference type="GO" id="GO:0006145">
    <property type="term" value="P:purine nucleobase catabolic process"/>
    <property type="evidence" value="ECO:0007669"/>
    <property type="project" value="TreeGrafter"/>
</dbReference>
<dbReference type="AlphaFoldDB" id="A0A0F9I1X8"/>
<gene>
    <name evidence="3" type="ORF">LCGC14_1634730</name>
</gene>
<dbReference type="GO" id="GO:0005737">
    <property type="term" value="C:cytoplasm"/>
    <property type="evidence" value="ECO:0007669"/>
    <property type="project" value="TreeGrafter"/>
</dbReference>
<dbReference type="InterPro" id="IPR024403">
    <property type="entry name" value="DHOase_cat"/>
</dbReference>
<organism evidence="3">
    <name type="scientific">marine sediment metagenome</name>
    <dbReference type="NCBI Taxonomy" id="412755"/>
    <lineage>
        <taxon>unclassified sequences</taxon>
        <taxon>metagenomes</taxon>
        <taxon>ecological metagenomes</taxon>
    </lineage>
</organism>
<dbReference type="PANTHER" id="PTHR43668">
    <property type="entry name" value="ALLANTOINASE"/>
    <property type="match status" value="1"/>
</dbReference>
<evidence type="ECO:0000313" key="3">
    <source>
        <dbReference type="EMBL" id="KKM21512.1"/>
    </source>
</evidence>
<keyword evidence="1" id="KW-0665">Pyrimidine biosynthesis</keyword>
<dbReference type="EMBL" id="LAZR01013534">
    <property type="protein sequence ID" value="KKM21512.1"/>
    <property type="molecule type" value="Genomic_DNA"/>
</dbReference>
<dbReference type="GO" id="GO:0004038">
    <property type="term" value="F:allantoinase activity"/>
    <property type="evidence" value="ECO:0007669"/>
    <property type="project" value="TreeGrafter"/>
</dbReference>
<dbReference type="PANTHER" id="PTHR43668:SF2">
    <property type="entry name" value="ALLANTOINASE"/>
    <property type="match status" value="1"/>
</dbReference>
<dbReference type="SUPFAM" id="SSF51338">
    <property type="entry name" value="Composite domain of metallo-dependent hydrolases"/>
    <property type="match status" value="1"/>
</dbReference>
<dbReference type="InterPro" id="IPR011059">
    <property type="entry name" value="Metal-dep_hydrolase_composite"/>
</dbReference>
<evidence type="ECO:0000259" key="2">
    <source>
        <dbReference type="Pfam" id="PF12890"/>
    </source>
</evidence>
<proteinExistence type="predicted"/>
<reference evidence="3" key="1">
    <citation type="journal article" date="2015" name="Nature">
        <title>Complex archaea that bridge the gap between prokaryotes and eukaryotes.</title>
        <authorList>
            <person name="Spang A."/>
            <person name="Saw J.H."/>
            <person name="Jorgensen S.L."/>
            <person name="Zaremba-Niedzwiedzka K."/>
            <person name="Martijn J."/>
            <person name="Lind A.E."/>
            <person name="van Eijk R."/>
            <person name="Schleper C."/>
            <person name="Guy L."/>
            <person name="Ettema T.J."/>
        </authorList>
    </citation>
    <scope>NUCLEOTIDE SEQUENCE</scope>
</reference>